<dbReference type="InterPro" id="IPR036388">
    <property type="entry name" value="WH-like_DNA-bd_sf"/>
</dbReference>
<evidence type="ECO:0000256" key="5">
    <source>
        <dbReference type="ARBA" id="ARBA00023163"/>
    </source>
</evidence>
<dbReference type="InterPro" id="IPR007627">
    <property type="entry name" value="RNA_pol_sigma70_r2"/>
</dbReference>
<keyword evidence="7" id="KW-1185">Reference proteome</keyword>
<reference evidence="6 7" key="1">
    <citation type="submission" date="2016-12" db="EMBL/GenBank/DDBJ databases">
        <title>The new phylogeny of genus Mycobacterium.</title>
        <authorList>
            <person name="Tortoli E."/>
            <person name="Trovato A."/>
            <person name="Cirillo D.M."/>
        </authorList>
    </citation>
    <scope>NUCLEOTIDE SEQUENCE [LARGE SCALE GENOMIC DNA]</scope>
    <source>
        <strain evidence="6 7">DSM 45130</strain>
    </source>
</reference>
<dbReference type="Pfam" id="PF08281">
    <property type="entry name" value="Sigma70_r4_2"/>
    <property type="match status" value="1"/>
</dbReference>
<keyword evidence="4" id="KW-0238">DNA-binding</keyword>
<dbReference type="SUPFAM" id="SSF88946">
    <property type="entry name" value="Sigma2 domain of RNA polymerase sigma factors"/>
    <property type="match status" value="1"/>
</dbReference>
<dbReference type="GO" id="GO:0006352">
    <property type="term" value="P:DNA-templated transcription initiation"/>
    <property type="evidence" value="ECO:0007669"/>
    <property type="project" value="InterPro"/>
</dbReference>
<sequence>MDPIPGERSDADLLAAHAAGDRDAFAQLYFRHHRRLRRLAVNLVRDPEDAADALQEAMLSAHRGAATFRQQAAVGSWLHRIVLNACLDRLRHNRTHSTEVLDERMCAVPDRTGRSDTRISVHSALMTLPAEQRSAVEAVDIQGLSVAGAARLLGIAEGTVKSRRARGRRRLADVLRDAAPHPR</sequence>
<proteinExistence type="inferred from homology"/>
<dbReference type="STRING" id="444597.BST26_07635"/>
<dbReference type="InterPro" id="IPR013325">
    <property type="entry name" value="RNA_pol_sigma_r2"/>
</dbReference>
<dbReference type="InterPro" id="IPR013249">
    <property type="entry name" value="RNA_pol_sigma70_r4_t2"/>
</dbReference>
<dbReference type="InterPro" id="IPR014284">
    <property type="entry name" value="RNA_pol_sigma-70_dom"/>
</dbReference>
<organism evidence="6 7">
    <name type="scientific">Mycolicibacterium insubricum</name>
    <dbReference type="NCBI Taxonomy" id="444597"/>
    <lineage>
        <taxon>Bacteria</taxon>
        <taxon>Bacillati</taxon>
        <taxon>Actinomycetota</taxon>
        <taxon>Actinomycetes</taxon>
        <taxon>Mycobacteriales</taxon>
        <taxon>Mycobacteriaceae</taxon>
        <taxon>Mycolicibacterium</taxon>
    </lineage>
</organism>
<keyword evidence="3" id="KW-0731">Sigma factor</keyword>
<evidence type="ECO:0000256" key="3">
    <source>
        <dbReference type="ARBA" id="ARBA00023082"/>
    </source>
</evidence>
<comment type="caution">
    <text evidence="6">The sequence shown here is derived from an EMBL/GenBank/DDBJ whole genome shotgun (WGS) entry which is preliminary data.</text>
</comment>
<evidence type="ECO:0000256" key="1">
    <source>
        <dbReference type="ARBA" id="ARBA00010641"/>
    </source>
</evidence>
<evidence type="ECO:0000313" key="7">
    <source>
        <dbReference type="Proteomes" id="UP000192801"/>
    </source>
</evidence>
<dbReference type="Proteomes" id="UP000192801">
    <property type="component" value="Unassembled WGS sequence"/>
</dbReference>
<dbReference type="PANTHER" id="PTHR43133:SF50">
    <property type="entry name" value="ECF RNA POLYMERASE SIGMA FACTOR SIGM"/>
    <property type="match status" value="1"/>
</dbReference>
<dbReference type="InterPro" id="IPR039425">
    <property type="entry name" value="RNA_pol_sigma-70-like"/>
</dbReference>
<dbReference type="OrthoDB" id="9780326at2"/>
<dbReference type="NCBIfam" id="NF007225">
    <property type="entry name" value="PRK09643.1"/>
    <property type="match status" value="1"/>
</dbReference>
<protein>
    <submittedName>
        <fullName evidence="6">RNA polymerase sigma factor SigM</fullName>
    </submittedName>
</protein>
<dbReference type="GO" id="GO:0003677">
    <property type="term" value="F:DNA binding"/>
    <property type="evidence" value="ECO:0007669"/>
    <property type="project" value="UniProtKB-KW"/>
</dbReference>
<keyword evidence="2" id="KW-0805">Transcription regulation</keyword>
<gene>
    <name evidence="6" type="ORF">BST26_07635</name>
</gene>
<dbReference type="Pfam" id="PF04542">
    <property type="entry name" value="Sigma70_r2"/>
    <property type="match status" value="1"/>
</dbReference>
<accession>A0A1X0DHF8</accession>
<evidence type="ECO:0000256" key="4">
    <source>
        <dbReference type="ARBA" id="ARBA00023125"/>
    </source>
</evidence>
<dbReference type="AlphaFoldDB" id="A0A1X0DHF8"/>
<comment type="similarity">
    <text evidence="1">Belongs to the sigma-70 factor family. ECF subfamily.</text>
</comment>
<name>A0A1X0DHF8_9MYCO</name>
<evidence type="ECO:0000256" key="2">
    <source>
        <dbReference type="ARBA" id="ARBA00023015"/>
    </source>
</evidence>
<dbReference type="GO" id="GO:0016987">
    <property type="term" value="F:sigma factor activity"/>
    <property type="evidence" value="ECO:0007669"/>
    <property type="project" value="UniProtKB-KW"/>
</dbReference>
<dbReference type="NCBIfam" id="TIGR02937">
    <property type="entry name" value="sigma70-ECF"/>
    <property type="match status" value="1"/>
</dbReference>
<dbReference type="Gene3D" id="1.10.10.10">
    <property type="entry name" value="Winged helix-like DNA-binding domain superfamily/Winged helix DNA-binding domain"/>
    <property type="match status" value="1"/>
</dbReference>
<dbReference type="Gene3D" id="1.10.1740.10">
    <property type="match status" value="1"/>
</dbReference>
<keyword evidence="5" id="KW-0804">Transcription</keyword>
<dbReference type="SUPFAM" id="SSF88659">
    <property type="entry name" value="Sigma3 and sigma4 domains of RNA polymerase sigma factors"/>
    <property type="match status" value="1"/>
</dbReference>
<dbReference type="EMBL" id="MVHS01000012">
    <property type="protein sequence ID" value="ORA71642.1"/>
    <property type="molecule type" value="Genomic_DNA"/>
</dbReference>
<dbReference type="InterPro" id="IPR013324">
    <property type="entry name" value="RNA_pol_sigma_r3/r4-like"/>
</dbReference>
<evidence type="ECO:0000313" key="6">
    <source>
        <dbReference type="EMBL" id="ORA71642.1"/>
    </source>
</evidence>
<dbReference type="PANTHER" id="PTHR43133">
    <property type="entry name" value="RNA POLYMERASE ECF-TYPE SIGMA FACTO"/>
    <property type="match status" value="1"/>
</dbReference>
<dbReference type="RefSeq" id="WP_083030172.1">
    <property type="nucleotide sequence ID" value="NZ_AP022618.1"/>
</dbReference>